<dbReference type="SMART" id="SM01396">
    <property type="entry name" value="BC10"/>
    <property type="match status" value="1"/>
</dbReference>
<sequence length="82" mass="9345">MYCLQWLIPVLLMPLPKSLLTPAILHNHSMFIILYLTSFVLERKPCAICSIVFVIALGLICYSCYPNCAFIMCDQTCDDEPE</sequence>
<gene>
    <name evidence="8" type="ORF">HOLleu_24213</name>
</gene>
<comment type="function">
    <text evidence="6">Acts as a tumor suppressor; induces growth arrest at G(1)/S checkpoint and apoptosis via RB1-dependent and p53/TP53- and NF-kappa-B-independent mechanisms. Modulates expression of genes involved in the regulation of proliferation, cell cycle and apoptosis.</text>
</comment>
<organism evidence="8 9">
    <name type="scientific">Holothuria leucospilota</name>
    <name type="common">Black long sea cucumber</name>
    <name type="synonym">Mertensiothuria leucospilota</name>
    <dbReference type="NCBI Taxonomy" id="206669"/>
    <lineage>
        <taxon>Eukaryota</taxon>
        <taxon>Metazoa</taxon>
        <taxon>Echinodermata</taxon>
        <taxon>Eleutherozoa</taxon>
        <taxon>Echinozoa</taxon>
        <taxon>Holothuroidea</taxon>
        <taxon>Aspidochirotacea</taxon>
        <taxon>Aspidochirotida</taxon>
        <taxon>Holothuriidae</taxon>
        <taxon>Holothuria</taxon>
    </lineage>
</organism>
<evidence type="ECO:0000256" key="6">
    <source>
        <dbReference type="ARBA" id="ARBA00045856"/>
    </source>
</evidence>
<dbReference type="PANTHER" id="PTHR13259">
    <property type="entry name" value="BLADDER CANCER 10 KD PROTEIN HOMOLOG"/>
    <property type="match status" value="1"/>
</dbReference>
<evidence type="ECO:0000256" key="1">
    <source>
        <dbReference type="ARBA" id="ARBA00004370"/>
    </source>
</evidence>
<dbReference type="GO" id="GO:0016020">
    <property type="term" value="C:membrane"/>
    <property type="evidence" value="ECO:0007669"/>
    <property type="project" value="UniProtKB-SubCell"/>
</dbReference>
<feature type="transmembrane region" description="Helical" evidence="7">
    <location>
        <begin position="20"/>
        <end position="41"/>
    </location>
</feature>
<protein>
    <submittedName>
        <fullName evidence="8">Bladder cancer-associated protein</fullName>
    </submittedName>
</protein>
<keyword evidence="5 7" id="KW-0472">Membrane</keyword>
<dbReference type="InterPro" id="IPR009598">
    <property type="entry name" value="BCALP"/>
</dbReference>
<proteinExistence type="inferred from homology"/>
<evidence type="ECO:0000313" key="8">
    <source>
        <dbReference type="EMBL" id="KAJ8033847.1"/>
    </source>
</evidence>
<comment type="caution">
    <text evidence="8">The sequence shown here is derived from an EMBL/GenBank/DDBJ whole genome shotgun (WGS) entry which is preliminary data.</text>
</comment>
<comment type="similarity">
    <text evidence="2">Belongs to the BLCAP family.</text>
</comment>
<dbReference type="EMBL" id="JAIZAY010000011">
    <property type="protein sequence ID" value="KAJ8033847.1"/>
    <property type="molecule type" value="Genomic_DNA"/>
</dbReference>
<evidence type="ECO:0000256" key="2">
    <source>
        <dbReference type="ARBA" id="ARBA00007216"/>
    </source>
</evidence>
<dbReference type="AlphaFoldDB" id="A0A9Q1BW57"/>
<keyword evidence="9" id="KW-1185">Reference proteome</keyword>
<dbReference type="Pfam" id="PF06726">
    <property type="entry name" value="BC10"/>
    <property type="match status" value="1"/>
</dbReference>
<evidence type="ECO:0000256" key="3">
    <source>
        <dbReference type="ARBA" id="ARBA00022692"/>
    </source>
</evidence>
<keyword evidence="4 7" id="KW-1133">Transmembrane helix</keyword>
<evidence type="ECO:0000256" key="5">
    <source>
        <dbReference type="ARBA" id="ARBA00023136"/>
    </source>
</evidence>
<name>A0A9Q1BW57_HOLLE</name>
<evidence type="ECO:0000256" key="7">
    <source>
        <dbReference type="SAM" id="Phobius"/>
    </source>
</evidence>
<accession>A0A9Q1BW57</accession>
<keyword evidence="3 7" id="KW-0812">Transmembrane</keyword>
<dbReference type="OrthoDB" id="5772623at2759"/>
<reference evidence="8" key="1">
    <citation type="submission" date="2021-10" db="EMBL/GenBank/DDBJ databases">
        <title>Tropical sea cucumber genome reveals ecological adaptation and Cuvierian tubules defense mechanism.</title>
        <authorList>
            <person name="Chen T."/>
        </authorList>
    </citation>
    <scope>NUCLEOTIDE SEQUENCE</scope>
    <source>
        <strain evidence="8">Nanhai2018</strain>
        <tissue evidence="8">Muscle</tissue>
    </source>
</reference>
<comment type="subcellular location">
    <subcellularLocation>
        <location evidence="1">Membrane</location>
    </subcellularLocation>
</comment>
<feature type="transmembrane region" description="Helical" evidence="7">
    <location>
        <begin position="48"/>
        <end position="65"/>
    </location>
</feature>
<dbReference type="Proteomes" id="UP001152320">
    <property type="component" value="Chromosome 11"/>
</dbReference>
<dbReference type="PANTHER" id="PTHR13259:SF1">
    <property type="entry name" value="BLADDER CANCER-ASSOCIATED PROTEIN"/>
    <property type="match status" value="1"/>
</dbReference>
<evidence type="ECO:0000256" key="4">
    <source>
        <dbReference type="ARBA" id="ARBA00022989"/>
    </source>
</evidence>
<evidence type="ECO:0000313" key="9">
    <source>
        <dbReference type="Proteomes" id="UP001152320"/>
    </source>
</evidence>